<dbReference type="AlphaFoldDB" id="A0A9N9QPE2"/>
<feature type="compositionally biased region" description="Basic and acidic residues" evidence="1">
    <location>
        <begin position="427"/>
        <end position="441"/>
    </location>
</feature>
<feature type="region of interest" description="Disordered" evidence="1">
    <location>
        <begin position="418"/>
        <end position="441"/>
    </location>
</feature>
<dbReference type="OrthoDB" id="1885901at2759"/>
<protein>
    <submittedName>
        <fullName evidence="2">Uncharacterized protein</fullName>
    </submittedName>
</protein>
<evidence type="ECO:0000313" key="2">
    <source>
        <dbReference type="EMBL" id="CAG9781975.1"/>
    </source>
</evidence>
<gene>
    <name evidence="2" type="ORF">DIATSA_LOCUS276</name>
</gene>
<dbReference type="Proteomes" id="UP001153714">
    <property type="component" value="Chromosome 1"/>
</dbReference>
<organism evidence="2 3">
    <name type="scientific">Diatraea saccharalis</name>
    <name type="common">sugarcane borer</name>
    <dbReference type="NCBI Taxonomy" id="40085"/>
    <lineage>
        <taxon>Eukaryota</taxon>
        <taxon>Metazoa</taxon>
        <taxon>Ecdysozoa</taxon>
        <taxon>Arthropoda</taxon>
        <taxon>Hexapoda</taxon>
        <taxon>Insecta</taxon>
        <taxon>Pterygota</taxon>
        <taxon>Neoptera</taxon>
        <taxon>Endopterygota</taxon>
        <taxon>Lepidoptera</taxon>
        <taxon>Glossata</taxon>
        <taxon>Ditrysia</taxon>
        <taxon>Pyraloidea</taxon>
        <taxon>Crambidae</taxon>
        <taxon>Crambinae</taxon>
        <taxon>Diatraea</taxon>
    </lineage>
</organism>
<name>A0A9N9QPE2_9NEOP</name>
<dbReference type="EMBL" id="OU893332">
    <property type="protein sequence ID" value="CAG9781975.1"/>
    <property type="molecule type" value="Genomic_DNA"/>
</dbReference>
<evidence type="ECO:0000313" key="3">
    <source>
        <dbReference type="Proteomes" id="UP001153714"/>
    </source>
</evidence>
<reference evidence="2" key="1">
    <citation type="submission" date="2021-12" db="EMBL/GenBank/DDBJ databases">
        <authorList>
            <person name="King R."/>
        </authorList>
    </citation>
    <scope>NUCLEOTIDE SEQUENCE</scope>
</reference>
<sequence>MSELLHASGGEPALLPNEFRRLQFLLRSYVQHLIVPFGKYGSDNAFESVADYMVDENYEFIENMANITGIRDDIDPVESIRALVRSRLPAVIACVMSGSNNELFVVRFYAMFLRIYTELCALVCHMCTDGVQGFRLLHMAFLDQLVEQFDEPIRSSMRVFGLDNMMGILGNLTNHHESIAQFVRRRDGVMPDLPRPEPMEEVVNPSLDTQDEPMEITLPPTSTVTSEVTSSTGITIPTVAEPDLNSLAMQSPTVASSTNPISVDSPIVPCPRVNKAQRTSTATSPQSTSSDQNIRIVPPMVILQHWGEEWVPVFTRDQQAQQPEPSEPYSDAYLSGMPSRKRRCVRQSRPSATLDGLMNESVREASSRDDSRVLPMERVESNSAIRLAFRERLRHMARTRANNSEDFDPHRYASAARFLNAPSFRSNRQDESDNDNKENGV</sequence>
<keyword evidence="3" id="KW-1185">Reference proteome</keyword>
<proteinExistence type="predicted"/>
<evidence type="ECO:0000256" key="1">
    <source>
        <dbReference type="SAM" id="MobiDB-lite"/>
    </source>
</evidence>
<accession>A0A9N9QPE2</accession>
<feature type="region of interest" description="Disordered" evidence="1">
    <location>
        <begin position="317"/>
        <end position="352"/>
    </location>
</feature>
<reference evidence="2" key="2">
    <citation type="submission" date="2022-10" db="EMBL/GenBank/DDBJ databases">
        <authorList>
            <consortium name="ENA_rothamsted_submissions"/>
            <consortium name="culmorum"/>
            <person name="King R."/>
        </authorList>
    </citation>
    <scope>NUCLEOTIDE SEQUENCE</scope>
</reference>